<sequence>MAQRQPHLPPLSATQAPRHRRSNSMEYDNSSPEWYRKLSPILPQLWIRDSALITPAIISELETAWLRYQTLGIPGKGDGGSRSAQTKAGRRKIEEEYMRLEPDVRRAKEVALARHENFVIRGRDGSLDYHTEEKKLKKSLGDRALGLVVKGMDLVLKQNLRKDGSDPYPLPNRPRFFQIRGNRTSFRWSIWFVFVLRLPLIAFNTMSFRIGEDVFQNWISKYAVVEKYWDGFSQRKCETRIQLEEDNLVHLASREVAAKYDLNFEKPPARRSCVPREIDVGRVPDIILFLEILQVRKTSARIVLQGLLALLPVYCEHYEDSLGMIKAGASERNSWAQMKLTSELVQPFHVQGSIRRPSGKVKIHILGWISVGSSGDRWKESSDILWEYCGL</sequence>
<keyword evidence="3" id="KW-1185">Reference proteome</keyword>
<dbReference type="InParanoid" id="A0A2J6T4B0"/>
<evidence type="ECO:0000313" key="2">
    <source>
        <dbReference type="EMBL" id="PMD57852.1"/>
    </source>
</evidence>
<gene>
    <name evidence="2" type="ORF">K444DRAFT_691365</name>
</gene>
<dbReference type="AlphaFoldDB" id="A0A2J6T4B0"/>
<evidence type="ECO:0000313" key="3">
    <source>
        <dbReference type="Proteomes" id="UP000235371"/>
    </source>
</evidence>
<accession>A0A2J6T4B0</accession>
<name>A0A2J6T4B0_9HELO</name>
<dbReference type="Proteomes" id="UP000235371">
    <property type="component" value="Unassembled WGS sequence"/>
</dbReference>
<evidence type="ECO:0000256" key="1">
    <source>
        <dbReference type="SAM" id="MobiDB-lite"/>
    </source>
</evidence>
<dbReference type="GeneID" id="36595867"/>
<organism evidence="2 3">
    <name type="scientific">Hyaloscypha bicolor E</name>
    <dbReference type="NCBI Taxonomy" id="1095630"/>
    <lineage>
        <taxon>Eukaryota</taxon>
        <taxon>Fungi</taxon>
        <taxon>Dikarya</taxon>
        <taxon>Ascomycota</taxon>
        <taxon>Pezizomycotina</taxon>
        <taxon>Leotiomycetes</taxon>
        <taxon>Helotiales</taxon>
        <taxon>Hyaloscyphaceae</taxon>
        <taxon>Hyaloscypha</taxon>
        <taxon>Hyaloscypha bicolor</taxon>
    </lineage>
</organism>
<dbReference type="EMBL" id="KZ613843">
    <property type="protein sequence ID" value="PMD57852.1"/>
    <property type="molecule type" value="Genomic_DNA"/>
</dbReference>
<dbReference type="RefSeq" id="XP_024734756.1">
    <property type="nucleotide sequence ID" value="XM_024887791.1"/>
</dbReference>
<reference evidence="2 3" key="1">
    <citation type="submission" date="2016-04" db="EMBL/GenBank/DDBJ databases">
        <title>A degradative enzymes factory behind the ericoid mycorrhizal symbiosis.</title>
        <authorList>
            <consortium name="DOE Joint Genome Institute"/>
            <person name="Martino E."/>
            <person name="Morin E."/>
            <person name="Grelet G."/>
            <person name="Kuo A."/>
            <person name="Kohler A."/>
            <person name="Daghino S."/>
            <person name="Barry K."/>
            <person name="Choi C."/>
            <person name="Cichocki N."/>
            <person name="Clum A."/>
            <person name="Copeland A."/>
            <person name="Hainaut M."/>
            <person name="Haridas S."/>
            <person name="Labutti K."/>
            <person name="Lindquist E."/>
            <person name="Lipzen A."/>
            <person name="Khouja H.-R."/>
            <person name="Murat C."/>
            <person name="Ohm R."/>
            <person name="Olson A."/>
            <person name="Spatafora J."/>
            <person name="Veneault-Fourrey C."/>
            <person name="Henrissat B."/>
            <person name="Grigoriev I."/>
            <person name="Martin F."/>
            <person name="Perotto S."/>
        </authorList>
    </citation>
    <scope>NUCLEOTIDE SEQUENCE [LARGE SCALE GENOMIC DNA]</scope>
    <source>
        <strain evidence="2 3">E</strain>
    </source>
</reference>
<protein>
    <submittedName>
        <fullName evidence="2">Uncharacterized protein</fullName>
    </submittedName>
</protein>
<feature type="region of interest" description="Disordered" evidence="1">
    <location>
        <begin position="1"/>
        <end position="31"/>
    </location>
</feature>
<proteinExistence type="predicted"/>
<dbReference type="OrthoDB" id="3527938at2759"/>